<evidence type="ECO:0000313" key="2">
    <source>
        <dbReference type="EMBL" id="HIQ29755.1"/>
    </source>
</evidence>
<comment type="caution">
    <text evidence="2">The sequence shown here is derived from an EMBL/GenBank/DDBJ whole genome shotgun (WGS) entry which is preliminary data.</text>
</comment>
<feature type="transmembrane region" description="Helical" evidence="1">
    <location>
        <begin position="42"/>
        <end position="59"/>
    </location>
</feature>
<gene>
    <name evidence="2" type="ORF">EYH45_04240</name>
</gene>
<dbReference type="EMBL" id="DQVM01000080">
    <property type="protein sequence ID" value="HIQ29755.1"/>
    <property type="molecule type" value="Genomic_DNA"/>
</dbReference>
<dbReference type="AlphaFoldDB" id="A0A832ZVP7"/>
<organism evidence="2 3">
    <name type="scientific">Caldiarchaeum subterraneum</name>
    <dbReference type="NCBI Taxonomy" id="311458"/>
    <lineage>
        <taxon>Archaea</taxon>
        <taxon>Nitrososphaerota</taxon>
        <taxon>Candidatus Caldarchaeales</taxon>
        <taxon>Candidatus Caldarchaeaceae</taxon>
        <taxon>Candidatus Caldarchaeum</taxon>
    </lineage>
</organism>
<feature type="transmembrane region" description="Helical" evidence="1">
    <location>
        <begin position="99"/>
        <end position="126"/>
    </location>
</feature>
<keyword evidence="1" id="KW-1133">Transmembrane helix</keyword>
<feature type="transmembrane region" description="Helical" evidence="1">
    <location>
        <begin position="16"/>
        <end position="36"/>
    </location>
</feature>
<feature type="transmembrane region" description="Helical" evidence="1">
    <location>
        <begin position="133"/>
        <end position="151"/>
    </location>
</feature>
<feature type="transmembrane region" description="Helical" evidence="1">
    <location>
        <begin position="157"/>
        <end position="176"/>
    </location>
</feature>
<evidence type="ECO:0008006" key="4">
    <source>
        <dbReference type="Google" id="ProtNLM"/>
    </source>
</evidence>
<name>A0A832ZVP7_CALS0</name>
<evidence type="ECO:0000256" key="1">
    <source>
        <dbReference type="SAM" id="Phobius"/>
    </source>
</evidence>
<accession>A0A832ZVP7</accession>
<sequence>MIQVINPLKLLQIPNVPNILGPLIFAILAFLLIFAGKTVVKAVIFIVTGFIASGFAIMLTQLYGINLPLTVILVLAMFIIGGLVGLFLLPLGIGLSLGVIGYSIASTLQSSFIIALLIGMIMFVLGVTLAEKIIIALSAVLGAFILITAAIELGIPLPISILGAIILAAIGIVIQIREGRG</sequence>
<protein>
    <recommendedName>
        <fullName evidence="4">DUF4203 domain-containing protein</fullName>
    </recommendedName>
</protein>
<proteinExistence type="predicted"/>
<keyword evidence="1" id="KW-0812">Transmembrane</keyword>
<dbReference type="Proteomes" id="UP000608579">
    <property type="component" value="Unassembled WGS sequence"/>
</dbReference>
<evidence type="ECO:0000313" key="3">
    <source>
        <dbReference type="Proteomes" id="UP000608579"/>
    </source>
</evidence>
<keyword evidence="1" id="KW-0472">Membrane</keyword>
<feature type="transmembrane region" description="Helical" evidence="1">
    <location>
        <begin position="71"/>
        <end position="93"/>
    </location>
</feature>
<reference evidence="2" key="1">
    <citation type="journal article" date="2020" name="ISME J.">
        <title>Gammaproteobacteria mediating utilization of methyl-, sulfur- and petroleum organic compounds in deep ocean hydrothermal plumes.</title>
        <authorList>
            <person name="Zhou Z."/>
            <person name="Liu Y."/>
            <person name="Pan J."/>
            <person name="Cron B.R."/>
            <person name="Toner B.M."/>
            <person name="Anantharaman K."/>
            <person name="Breier J.A."/>
            <person name="Dick G.J."/>
            <person name="Li M."/>
        </authorList>
    </citation>
    <scope>NUCLEOTIDE SEQUENCE</scope>
    <source>
        <strain evidence="2">SZUA-1515</strain>
    </source>
</reference>